<evidence type="ECO:0000256" key="11">
    <source>
        <dbReference type="RuleBase" id="RU363032"/>
    </source>
</evidence>
<dbReference type="Gene3D" id="3.40.190.10">
    <property type="entry name" value="Periplasmic binding protein-like II"/>
    <property type="match status" value="2"/>
</dbReference>
<dbReference type="InterPro" id="IPR010065">
    <property type="entry name" value="AA_ABC_transptr_permease_3TM"/>
</dbReference>
<evidence type="ECO:0000256" key="4">
    <source>
        <dbReference type="ARBA" id="ARBA00022448"/>
    </source>
</evidence>
<dbReference type="InterPro" id="IPR035906">
    <property type="entry name" value="MetI-like_sf"/>
</dbReference>
<gene>
    <name evidence="13" type="ORF">H7B67_17635</name>
</gene>
<comment type="subcellular location">
    <subcellularLocation>
        <location evidence="1 11">Cell membrane</location>
        <topology evidence="1 11">Multi-pass membrane protein</topology>
    </subcellularLocation>
</comment>
<dbReference type="PROSITE" id="PS01039">
    <property type="entry name" value="SBP_BACTERIAL_3"/>
    <property type="match status" value="1"/>
</dbReference>
<dbReference type="InterPro" id="IPR001320">
    <property type="entry name" value="Iontro_rcpt_C"/>
</dbReference>
<name>A0A841T241_9BACL</name>
<dbReference type="Gene3D" id="1.10.3720.10">
    <property type="entry name" value="MetI-like"/>
    <property type="match status" value="1"/>
</dbReference>
<dbReference type="SMART" id="SM00062">
    <property type="entry name" value="PBPb"/>
    <property type="match status" value="1"/>
</dbReference>
<evidence type="ECO:0000256" key="1">
    <source>
        <dbReference type="ARBA" id="ARBA00004651"/>
    </source>
</evidence>
<keyword evidence="7" id="KW-0732">Signal</keyword>
<evidence type="ECO:0000256" key="6">
    <source>
        <dbReference type="ARBA" id="ARBA00022692"/>
    </source>
</evidence>
<accession>A0A841T241</accession>
<sequence>MGTSPDYPPYENIDAAAGGEIVGLDIDIALAIADKLGYELKIAPSDFDGLIAALQSERVDFVMSGMSVTEERKQSVDFSDIYYVASNMIVSLKDSGYDSLDDLAGKKVGVQLGSTQENVVSGIEKPDVLKLNKIPDLIQALKADRVDAVIVEDAVAAGYAGANEDLKIAAIPASDEGEGYAIAFPKGSELTEPFNKALQELKDDGTLQQMIDKWFGTESTAGTMGKGGGLHFERLEKYFGYILRGVYVTLLFTLVSAAFGFVWGAILSLFKLSKVAVLRGFSTVYTSIFRGTPLLLQLALIYYAVPQLTGYNIPPLLAAGLAFGLNSAAYLSETIRGGILAVDKGQREAALSLGIPYRTMMFSIIMPQAVKNILPALVNECVALVKESSLVSVIGVADLMRRATVVQANTFLAFEPLLVVGAIYYVLVLALTSVARLLERRMRRSD</sequence>
<dbReference type="InterPro" id="IPR018313">
    <property type="entry name" value="SBP_3_CS"/>
</dbReference>
<evidence type="ECO:0000256" key="3">
    <source>
        <dbReference type="ARBA" id="ARBA00010333"/>
    </source>
</evidence>
<proteinExistence type="inferred from homology"/>
<dbReference type="PROSITE" id="PS50928">
    <property type="entry name" value="ABC_TM1"/>
    <property type="match status" value="1"/>
</dbReference>
<keyword evidence="14" id="KW-1185">Reference proteome</keyword>
<feature type="transmembrane region" description="Helical" evidence="11">
    <location>
        <begin position="246"/>
        <end position="270"/>
    </location>
</feature>
<protein>
    <submittedName>
        <fullName evidence="13">ABC transporter permease subunit</fullName>
    </submittedName>
</protein>
<evidence type="ECO:0000256" key="7">
    <source>
        <dbReference type="ARBA" id="ARBA00022729"/>
    </source>
</evidence>
<dbReference type="NCBIfam" id="TIGR01726">
    <property type="entry name" value="HEQRo_perm_3TM"/>
    <property type="match status" value="1"/>
</dbReference>
<dbReference type="InterPro" id="IPR001638">
    <property type="entry name" value="Solute-binding_3/MltF_N"/>
</dbReference>
<feature type="domain" description="ABC transmembrane type-1" evidence="12">
    <location>
        <begin position="246"/>
        <end position="435"/>
    </location>
</feature>
<dbReference type="GO" id="GO:0043190">
    <property type="term" value="C:ATP-binding cassette (ABC) transporter complex"/>
    <property type="evidence" value="ECO:0007669"/>
    <property type="project" value="InterPro"/>
</dbReference>
<comment type="similarity">
    <text evidence="3">Belongs to the bacterial solute-binding protein 3 family.</text>
</comment>
<keyword evidence="6 11" id="KW-0812">Transmembrane</keyword>
<evidence type="ECO:0000256" key="10">
    <source>
        <dbReference type="ARBA" id="ARBA00023136"/>
    </source>
</evidence>
<dbReference type="Pfam" id="PF00497">
    <property type="entry name" value="SBP_bac_3"/>
    <property type="match status" value="1"/>
</dbReference>
<dbReference type="CDD" id="cd06261">
    <property type="entry name" value="TM_PBP2"/>
    <property type="match status" value="1"/>
</dbReference>
<dbReference type="GO" id="GO:0015276">
    <property type="term" value="F:ligand-gated monoatomic ion channel activity"/>
    <property type="evidence" value="ECO:0007669"/>
    <property type="project" value="InterPro"/>
</dbReference>
<dbReference type="SUPFAM" id="SSF53850">
    <property type="entry name" value="Periplasmic binding protein-like II"/>
    <property type="match status" value="1"/>
</dbReference>
<feature type="transmembrane region" description="Helical" evidence="11">
    <location>
        <begin position="282"/>
        <end position="305"/>
    </location>
</feature>
<dbReference type="InterPro" id="IPR000515">
    <property type="entry name" value="MetI-like"/>
</dbReference>
<dbReference type="PANTHER" id="PTHR30614:SF20">
    <property type="entry name" value="GLUTAMINE TRANSPORT SYSTEM PERMEASE PROTEIN GLNP"/>
    <property type="match status" value="1"/>
</dbReference>
<comment type="caution">
    <text evidence="13">The sequence shown here is derived from an EMBL/GenBank/DDBJ whole genome shotgun (WGS) entry which is preliminary data.</text>
</comment>
<dbReference type="Pfam" id="PF00528">
    <property type="entry name" value="BPD_transp_1"/>
    <property type="match status" value="1"/>
</dbReference>
<dbReference type="EMBL" id="JACJVQ010000015">
    <property type="protein sequence ID" value="MBB6635947.1"/>
    <property type="molecule type" value="Genomic_DNA"/>
</dbReference>
<dbReference type="Proteomes" id="UP000535838">
    <property type="component" value="Unassembled WGS sequence"/>
</dbReference>
<organism evidence="13 14">
    <name type="scientific">Cohnella thailandensis</name>
    <dbReference type="NCBI Taxonomy" id="557557"/>
    <lineage>
        <taxon>Bacteria</taxon>
        <taxon>Bacillati</taxon>
        <taxon>Bacillota</taxon>
        <taxon>Bacilli</taxon>
        <taxon>Bacillales</taxon>
        <taxon>Paenibacillaceae</taxon>
        <taxon>Cohnella</taxon>
    </lineage>
</organism>
<dbReference type="CDD" id="cd13624">
    <property type="entry name" value="PBP2_Arg_Lys_His"/>
    <property type="match status" value="1"/>
</dbReference>
<dbReference type="SMART" id="SM00079">
    <property type="entry name" value="PBPe"/>
    <property type="match status" value="1"/>
</dbReference>
<evidence type="ECO:0000256" key="5">
    <source>
        <dbReference type="ARBA" id="ARBA00022475"/>
    </source>
</evidence>
<keyword evidence="5" id="KW-1003">Cell membrane</keyword>
<dbReference type="PANTHER" id="PTHR30614">
    <property type="entry name" value="MEMBRANE COMPONENT OF AMINO ACID ABC TRANSPORTER"/>
    <property type="match status" value="1"/>
</dbReference>
<evidence type="ECO:0000313" key="13">
    <source>
        <dbReference type="EMBL" id="MBB6635947.1"/>
    </source>
</evidence>
<dbReference type="InterPro" id="IPR043429">
    <property type="entry name" value="ArtM/GltK/GlnP/TcyL/YhdX-like"/>
</dbReference>
<keyword evidence="8" id="KW-0029">Amino-acid transport</keyword>
<dbReference type="FunFam" id="1.10.3720.10:FF:000033">
    <property type="entry name" value="Polar amino acid ABC transporter permease"/>
    <property type="match status" value="1"/>
</dbReference>
<evidence type="ECO:0000256" key="8">
    <source>
        <dbReference type="ARBA" id="ARBA00022970"/>
    </source>
</evidence>
<comment type="similarity">
    <text evidence="2">Belongs to the binding-protein-dependent transport system permease family. HisMQ subfamily.</text>
</comment>
<evidence type="ECO:0000313" key="14">
    <source>
        <dbReference type="Proteomes" id="UP000535838"/>
    </source>
</evidence>
<reference evidence="13 14" key="1">
    <citation type="submission" date="2020-08" db="EMBL/GenBank/DDBJ databases">
        <title>Cohnella phylogeny.</title>
        <authorList>
            <person name="Dunlap C."/>
        </authorList>
    </citation>
    <scope>NUCLEOTIDE SEQUENCE [LARGE SCALE GENOMIC DNA]</scope>
    <source>
        <strain evidence="13 14">DSM 25241</strain>
    </source>
</reference>
<keyword evidence="9 11" id="KW-1133">Transmembrane helix</keyword>
<dbReference type="SUPFAM" id="SSF161098">
    <property type="entry name" value="MetI-like"/>
    <property type="match status" value="1"/>
</dbReference>
<dbReference type="GO" id="GO:0006865">
    <property type="term" value="P:amino acid transport"/>
    <property type="evidence" value="ECO:0007669"/>
    <property type="project" value="UniProtKB-KW"/>
</dbReference>
<keyword evidence="4 11" id="KW-0813">Transport</keyword>
<evidence type="ECO:0000256" key="9">
    <source>
        <dbReference type="ARBA" id="ARBA00022989"/>
    </source>
</evidence>
<dbReference type="AlphaFoldDB" id="A0A841T241"/>
<evidence type="ECO:0000259" key="12">
    <source>
        <dbReference type="PROSITE" id="PS50928"/>
    </source>
</evidence>
<keyword evidence="10 11" id="KW-0472">Membrane</keyword>
<evidence type="ECO:0000256" key="2">
    <source>
        <dbReference type="ARBA" id="ARBA00010072"/>
    </source>
</evidence>
<feature type="transmembrane region" description="Helical" evidence="11">
    <location>
        <begin position="417"/>
        <end position="438"/>
    </location>
</feature>